<feature type="signal peptide" evidence="5">
    <location>
        <begin position="1"/>
        <end position="16"/>
    </location>
</feature>
<evidence type="ECO:0000313" key="8">
    <source>
        <dbReference type="Proteomes" id="UP001457282"/>
    </source>
</evidence>
<evidence type="ECO:0000256" key="1">
    <source>
        <dbReference type="ARBA" id="ARBA00022723"/>
    </source>
</evidence>
<comment type="caution">
    <text evidence="7">The sequence shown here is derived from an EMBL/GenBank/DDBJ whole genome shotgun (WGS) entry which is preliminary data.</text>
</comment>
<gene>
    <name evidence="7" type="ORF">M0R45_003207</name>
</gene>
<evidence type="ECO:0000256" key="4">
    <source>
        <dbReference type="PROSITE-ProRule" id="PRU00175"/>
    </source>
</evidence>
<dbReference type="EMBL" id="JBEDUW010000001">
    <property type="protein sequence ID" value="KAK9947591.1"/>
    <property type="molecule type" value="Genomic_DNA"/>
</dbReference>
<dbReference type="PROSITE" id="PS50089">
    <property type="entry name" value="ZF_RING_2"/>
    <property type="match status" value="1"/>
</dbReference>
<dbReference type="PANTHER" id="PTHR45931:SF3">
    <property type="entry name" value="RING ZINC FINGER-CONTAINING PROTEIN"/>
    <property type="match status" value="1"/>
</dbReference>
<keyword evidence="8" id="KW-1185">Reference proteome</keyword>
<dbReference type="AlphaFoldDB" id="A0AAW1YHA3"/>
<dbReference type="SMART" id="SM00184">
    <property type="entry name" value="RING"/>
    <property type="match status" value="1"/>
</dbReference>
<evidence type="ECO:0000259" key="6">
    <source>
        <dbReference type="PROSITE" id="PS50089"/>
    </source>
</evidence>
<evidence type="ECO:0000256" key="2">
    <source>
        <dbReference type="ARBA" id="ARBA00022771"/>
    </source>
</evidence>
<sequence>MLMLSGPTMSVRLVLAVSIVQAYVGRGATTKYPPSQRERARSLIVDQIIELVQNSIGSPLSPDRVLDVKLSDGITILHDTSDKKRVLDYVEATRRGTCSICTDDFEVGRDASRLPCLHIFHGICNVNWLRRNPNCPICRNPVPPEWITWF</sequence>
<dbReference type="Pfam" id="PF13639">
    <property type="entry name" value="zf-RING_2"/>
    <property type="match status" value="1"/>
</dbReference>
<accession>A0AAW1YHA3</accession>
<dbReference type="InterPro" id="IPR001841">
    <property type="entry name" value="Znf_RING"/>
</dbReference>
<dbReference type="GO" id="GO:0005634">
    <property type="term" value="C:nucleus"/>
    <property type="evidence" value="ECO:0007669"/>
    <property type="project" value="TreeGrafter"/>
</dbReference>
<evidence type="ECO:0000313" key="7">
    <source>
        <dbReference type="EMBL" id="KAK9947591.1"/>
    </source>
</evidence>
<dbReference type="Proteomes" id="UP001457282">
    <property type="component" value="Unassembled WGS sequence"/>
</dbReference>
<dbReference type="SUPFAM" id="SSF57850">
    <property type="entry name" value="RING/U-box"/>
    <property type="match status" value="1"/>
</dbReference>
<organism evidence="7 8">
    <name type="scientific">Rubus argutus</name>
    <name type="common">Southern blackberry</name>
    <dbReference type="NCBI Taxonomy" id="59490"/>
    <lineage>
        <taxon>Eukaryota</taxon>
        <taxon>Viridiplantae</taxon>
        <taxon>Streptophyta</taxon>
        <taxon>Embryophyta</taxon>
        <taxon>Tracheophyta</taxon>
        <taxon>Spermatophyta</taxon>
        <taxon>Magnoliopsida</taxon>
        <taxon>eudicotyledons</taxon>
        <taxon>Gunneridae</taxon>
        <taxon>Pentapetalae</taxon>
        <taxon>rosids</taxon>
        <taxon>fabids</taxon>
        <taxon>Rosales</taxon>
        <taxon>Rosaceae</taxon>
        <taxon>Rosoideae</taxon>
        <taxon>Rosoideae incertae sedis</taxon>
        <taxon>Rubus</taxon>
    </lineage>
</organism>
<dbReference type="GO" id="GO:0061630">
    <property type="term" value="F:ubiquitin protein ligase activity"/>
    <property type="evidence" value="ECO:0007669"/>
    <property type="project" value="TreeGrafter"/>
</dbReference>
<keyword evidence="3" id="KW-0862">Zinc</keyword>
<reference evidence="7 8" key="1">
    <citation type="journal article" date="2023" name="G3 (Bethesda)">
        <title>A chromosome-length genome assembly and annotation of blackberry (Rubus argutus, cv. 'Hillquist').</title>
        <authorList>
            <person name="Bruna T."/>
            <person name="Aryal R."/>
            <person name="Dudchenko O."/>
            <person name="Sargent D.J."/>
            <person name="Mead D."/>
            <person name="Buti M."/>
            <person name="Cavallini A."/>
            <person name="Hytonen T."/>
            <person name="Andres J."/>
            <person name="Pham M."/>
            <person name="Weisz D."/>
            <person name="Mascagni F."/>
            <person name="Usai G."/>
            <person name="Natali L."/>
            <person name="Bassil N."/>
            <person name="Fernandez G.E."/>
            <person name="Lomsadze A."/>
            <person name="Armour M."/>
            <person name="Olukolu B."/>
            <person name="Poorten T."/>
            <person name="Britton C."/>
            <person name="Davik J."/>
            <person name="Ashrafi H."/>
            <person name="Aiden E.L."/>
            <person name="Borodovsky M."/>
            <person name="Worthington M."/>
        </authorList>
    </citation>
    <scope>NUCLEOTIDE SEQUENCE [LARGE SCALE GENOMIC DNA]</scope>
    <source>
        <strain evidence="7">PI 553951</strain>
    </source>
</reference>
<dbReference type="InterPro" id="IPR013083">
    <property type="entry name" value="Znf_RING/FYVE/PHD"/>
</dbReference>
<feature type="chain" id="PRO_5043856124" description="RING-type domain-containing protein" evidence="5">
    <location>
        <begin position="17"/>
        <end position="150"/>
    </location>
</feature>
<feature type="domain" description="RING-type" evidence="6">
    <location>
        <begin position="98"/>
        <end position="139"/>
    </location>
</feature>
<dbReference type="PANTHER" id="PTHR45931">
    <property type="entry name" value="SI:CH211-59O9.10"/>
    <property type="match status" value="1"/>
</dbReference>
<evidence type="ECO:0000256" key="3">
    <source>
        <dbReference type="ARBA" id="ARBA00022833"/>
    </source>
</evidence>
<dbReference type="Gene3D" id="3.30.40.10">
    <property type="entry name" value="Zinc/RING finger domain, C3HC4 (zinc finger)"/>
    <property type="match status" value="1"/>
</dbReference>
<dbReference type="GO" id="GO:0008270">
    <property type="term" value="F:zinc ion binding"/>
    <property type="evidence" value="ECO:0007669"/>
    <property type="project" value="UniProtKB-KW"/>
</dbReference>
<keyword evidence="2 4" id="KW-0863">Zinc-finger</keyword>
<evidence type="ECO:0000256" key="5">
    <source>
        <dbReference type="SAM" id="SignalP"/>
    </source>
</evidence>
<protein>
    <recommendedName>
        <fullName evidence="6">RING-type domain-containing protein</fullName>
    </recommendedName>
</protein>
<keyword evidence="1" id="KW-0479">Metal-binding</keyword>
<dbReference type="InterPro" id="IPR051834">
    <property type="entry name" value="RING_finger_E3_ligase"/>
</dbReference>
<keyword evidence="5" id="KW-0732">Signal</keyword>
<name>A0AAW1YHA3_RUBAR</name>
<proteinExistence type="predicted"/>
<dbReference type="GO" id="GO:0006511">
    <property type="term" value="P:ubiquitin-dependent protein catabolic process"/>
    <property type="evidence" value="ECO:0007669"/>
    <property type="project" value="TreeGrafter"/>
</dbReference>